<dbReference type="Proteomes" id="UP000431401">
    <property type="component" value="Unassembled WGS sequence"/>
</dbReference>
<dbReference type="AlphaFoldDB" id="A0A7K0DZK2"/>
<sequence>MPTITSISPTSGPALGGTSVTITGTGFTGVLAVRFGILPALFIVNSATQITAVAPPGLPGTAQVSVIGLTGISNNVPYTYVAAPVLTGISPHSGPVTGGTTVVLTGLALTGATAVNFGGTPATSFTVDSATQITAVTPAGPAGLVPVTVTTPGGTSNGLPFSYAAAPTLVAITPPSGRATGGTTVVLTGTALNGATAVSFGGTPATSFTVVSPTQITAVTPAGAAGTVAVTVTTPGGTSNGIPFTYIAAPTLTAITPATGPITGATVVVLTGTGLTGATAVHFGLLPALSFTVDSATQITAVTPPGLGTVAVTVTTAGGTVDGVSYTYA</sequence>
<feature type="domain" description="IPT/TIG" evidence="1">
    <location>
        <begin position="83"/>
        <end position="164"/>
    </location>
</feature>
<evidence type="ECO:0000313" key="2">
    <source>
        <dbReference type="EMBL" id="MQY30702.1"/>
    </source>
</evidence>
<dbReference type="CDD" id="cd00603">
    <property type="entry name" value="IPT_PCSR"/>
    <property type="match status" value="1"/>
</dbReference>
<dbReference type="OrthoDB" id="3289082at2"/>
<dbReference type="SMART" id="SM00429">
    <property type="entry name" value="IPT"/>
    <property type="match status" value="4"/>
</dbReference>
<dbReference type="Gene3D" id="2.60.40.10">
    <property type="entry name" value="Immunoglobulins"/>
    <property type="match status" value="4"/>
</dbReference>
<feature type="domain" description="IPT/TIG" evidence="1">
    <location>
        <begin position="166"/>
        <end position="247"/>
    </location>
</feature>
<dbReference type="Pfam" id="PF01833">
    <property type="entry name" value="TIG"/>
    <property type="match status" value="4"/>
</dbReference>
<feature type="domain" description="IPT/TIG" evidence="1">
    <location>
        <begin position="1"/>
        <end position="81"/>
    </location>
</feature>
<reference evidence="2 3" key="1">
    <citation type="submission" date="2019-10" db="EMBL/GenBank/DDBJ databases">
        <title>Nocardia macrotermitis sp. nov. and Nocardia aurantia sp. nov., isolated from the gut of fungus growing-termite Macrotermes natalensis.</title>
        <authorList>
            <person name="Benndorf R."/>
            <person name="Schwitalla J."/>
            <person name="Martin K."/>
            <person name="De Beer W."/>
            <person name="Kaster A.-K."/>
            <person name="Vollmers J."/>
            <person name="Poulsen M."/>
            <person name="Beemelmanns C."/>
        </authorList>
    </citation>
    <scope>NUCLEOTIDE SEQUENCE [LARGE SCALE GENOMIC DNA]</scope>
    <source>
        <strain evidence="2 3">RB56</strain>
    </source>
</reference>
<dbReference type="GO" id="GO:0017154">
    <property type="term" value="F:semaphorin receptor activity"/>
    <property type="evidence" value="ECO:0007669"/>
    <property type="project" value="InterPro"/>
</dbReference>
<dbReference type="InterPro" id="IPR014756">
    <property type="entry name" value="Ig_E-set"/>
</dbReference>
<dbReference type="SUPFAM" id="SSF81296">
    <property type="entry name" value="E set domains"/>
    <property type="match status" value="4"/>
</dbReference>
<proteinExistence type="predicted"/>
<keyword evidence="3" id="KW-1185">Reference proteome</keyword>
<dbReference type="CDD" id="cd00102">
    <property type="entry name" value="IPT"/>
    <property type="match status" value="3"/>
</dbReference>
<dbReference type="InterPro" id="IPR031148">
    <property type="entry name" value="Plexin"/>
</dbReference>
<dbReference type="EMBL" id="WEGI01000015">
    <property type="protein sequence ID" value="MQY30702.1"/>
    <property type="molecule type" value="Genomic_DNA"/>
</dbReference>
<evidence type="ECO:0000259" key="1">
    <source>
        <dbReference type="SMART" id="SM00429"/>
    </source>
</evidence>
<name>A0A7K0DZK2_9NOCA</name>
<evidence type="ECO:0000313" key="3">
    <source>
        <dbReference type="Proteomes" id="UP000431401"/>
    </source>
</evidence>
<dbReference type="PANTHER" id="PTHR22625:SF70">
    <property type="entry name" value="PLEXIN A, ISOFORM A"/>
    <property type="match status" value="1"/>
</dbReference>
<dbReference type="InterPro" id="IPR013783">
    <property type="entry name" value="Ig-like_fold"/>
</dbReference>
<organism evidence="2 3">
    <name type="scientific">Nocardia aurantia</name>
    <dbReference type="NCBI Taxonomy" id="2585199"/>
    <lineage>
        <taxon>Bacteria</taxon>
        <taxon>Bacillati</taxon>
        <taxon>Actinomycetota</taxon>
        <taxon>Actinomycetes</taxon>
        <taxon>Mycobacteriales</taxon>
        <taxon>Nocardiaceae</taxon>
        <taxon>Nocardia</taxon>
    </lineage>
</organism>
<dbReference type="PANTHER" id="PTHR22625">
    <property type="entry name" value="PLEXIN"/>
    <property type="match status" value="1"/>
</dbReference>
<dbReference type="RefSeq" id="WP_153348000.1">
    <property type="nucleotide sequence ID" value="NZ_WEGI01000015.1"/>
</dbReference>
<protein>
    <recommendedName>
        <fullName evidence="1">IPT/TIG domain-containing protein</fullName>
    </recommendedName>
</protein>
<feature type="domain" description="IPT/TIG" evidence="1">
    <location>
        <begin position="249"/>
        <end position="329"/>
    </location>
</feature>
<comment type="caution">
    <text evidence="2">The sequence shown here is derived from an EMBL/GenBank/DDBJ whole genome shotgun (WGS) entry which is preliminary data.</text>
</comment>
<gene>
    <name evidence="2" type="ORF">NRB56_63050</name>
</gene>
<accession>A0A7K0DZK2</accession>
<dbReference type="InterPro" id="IPR002909">
    <property type="entry name" value="IPT_dom"/>
</dbReference>
<dbReference type="GO" id="GO:0005975">
    <property type="term" value="P:carbohydrate metabolic process"/>
    <property type="evidence" value="ECO:0007669"/>
    <property type="project" value="UniProtKB-ARBA"/>
</dbReference>